<sequence length="456" mass="51406">MNPTILFNHYDTFVSEATASLPPIADATHESVHEIFNNYEYPVSSWPVIIDSEISNKLEKMCVRLSALLRKIPACYFKNDVKKIADFYFNGNEMLAQFVLMCHEKEVEIGSRLDLTYTENGFKVLEVNIGTSIGGWQIQSFDALIRSMHSALSSEETSANFTAINTQQKYAEFLIEKIKNYVPGIANEINIIIVGLPKVEKDTKMVSDGLYFFNELIQKELHKRNLTGKVYDADPATLQFTPQGLFLNNIQIHSVLYFSFKDTDEIPPILTRAFITDKIYFPDHIGTAMLGDKRNLGILRTLAEKKTFSEEDNALLLDCIPWAAELKNQEVTFRSQTTNLLELLKTQKDQFVIKPAAGFQGKSVFVGKFLSQDAWEKAIEESLPHAAFIAQEFCESLNFHAPNNENEWTPHKLIWGAFGFGNNYGGVWVRMSSSKTDGGVINSATGAIEAIVYEGK</sequence>
<accession>A0ABR7QD56</accession>
<comment type="caution">
    <text evidence="1">The sequence shown here is derived from an EMBL/GenBank/DDBJ whole genome shotgun (WGS) entry which is preliminary data.</text>
</comment>
<dbReference type="EMBL" id="JACGWS010000011">
    <property type="protein sequence ID" value="MBC8756494.1"/>
    <property type="molecule type" value="Genomic_DNA"/>
</dbReference>
<dbReference type="RefSeq" id="WP_187563526.1">
    <property type="nucleotide sequence ID" value="NZ_JACGWS010000011.1"/>
</dbReference>
<keyword evidence="2" id="KW-1185">Reference proteome</keyword>
<protein>
    <recommendedName>
        <fullName evidence="3">Circularly permuted type 2 ATP-grasp protein</fullName>
    </recommendedName>
</protein>
<evidence type="ECO:0000313" key="2">
    <source>
        <dbReference type="Proteomes" id="UP000619238"/>
    </source>
</evidence>
<reference evidence="1 2" key="1">
    <citation type="submission" date="2020-07" db="EMBL/GenBank/DDBJ databases">
        <title>Description of Kordia aestuariivivens sp. nov., isolated from a tidal flat.</title>
        <authorList>
            <person name="Park S."/>
            <person name="Yoon J.-H."/>
        </authorList>
    </citation>
    <scope>NUCLEOTIDE SEQUENCE [LARGE SCALE GENOMIC DNA]</scope>
    <source>
        <strain evidence="1 2">YSTF-M3</strain>
    </source>
</reference>
<evidence type="ECO:0008006" key="3">
    <source>
        <dbReference type="Google" id="ProtNLM"/>
    </source>
</evidence>
<evidence type="ECO:0000313" key="1">
    <source>
        <dbReference type="EMBL" id="MBC8756494.1"/>
    </source>
</evidence>
<gene>
    <name evidence="1" type="ORF">H2O64_17605</name>
</gene>
<organism evidence="1 2">
    <name type="scientific">Kordia aestuariivivens</name>
    <dbReference type="NCBI Taxonomy" id="2759037"/>
    <lineage>
        <taxon>Bacteria</taxon>
        <taxon>Pseudomonadati</taxon>
        <taxon>Bacteroidota</taxon>
        <taxon>Flavobacteriia</taxon>
        <taxon>Flavobacteriales</taxon>
        <taxon>Flavobacteriaceae</taxon>
        <taxon>Kordia</taxon>
    </lineage>
</organism>
<dbReference type="SUPFAM" id="SSF56059">
    <property type="entry name" value="Glutathione synthetase ATP-binding domain-like"/>
    <property type="match status" value="1"/>
</dbReference>
<dbReference type="Proteomes" id="UP000619238">
    <property type="component" value="Unassembled WGS sequence"/>
</dbReference>
<proteinExistence type="predicted"/>
<name>A0ABR7QD56_9FLAO</name>